<keyword evidence="6" id="KW-0064">Aspartyl protease</keyword>
<keyword evidence="9" id="KW-0460">Magnesium</keyword>
<dbReference type="PANTHER" id="PTHR37984:SF5">
    <property type="entry name" value="PROTEIN NYNRIN-LIKE"/>
    <property type="match status" value="1"/>
</dbReference>
<dbReference type="Pfam" id="PF24626">
    <property type="entry name" value="SH3_Tf2-1"/>
    <property type="match status" value="1"/>
</dbReference>
<evidence type="ECO:0000256" key="8">
    <source>
        <dbReference type="ARBA" id="ARBA00022801"/>
    </source>
</evidence>
<evidence type="ECO:0000256" key="6">
    <source>
        <dbReference type="ARBA" id="ARBA00022750"/>
    </source>
</evidence>
<keyword evidence="17" id="KW-0175">Coiled coil</keyword>
<feature type="compositionally biased region" description="Polar residues" evidence="18">
    <location>
        <begin position="13"/>
        <end position="31"/>
    </location>
</feature>
<keyword evidence="16" id="KW-0863">Zinc-finger</keyword>
<dbReference type="InterPro" id="IPR005162">
    <property type="entry name" value="Retrotrans_gag_dom"/>
</dbReference>
<dbReference type="InterPro" id="IPR036397">
    <property type="entry name" value="RNaseH_sf"/>
</dbReference>
<dbReference type="GO" id="GO:0004190">
    <property type="term" value="F:aspartic-type endopeptidase activity"/>
    <property type="evidence" value="ECO:0007669"/>
    <property type="project" value="UniProtKB-KW"/>
</dbReference>
<dbReference type="GO" id="GO:0004519">
    <property type="term" value="F:endonuclease activity"/>
    <property type="evidence" value="ECO:0007669"/>
    <property type="project" value="UniProtKB-KW"/>
</dbReference>
<gene>
    <name evidence="22" type="ORF">E6C27_scaffold2484G00150</name>
</gene>
<dbReference type="InterPro" id="IPR036875">
    <property type="entry name" value="Znf_CCHC_sf"/>
</dbReference>
<feature type="domain" description="CCHC-type" evidence="19">
    <location>
        <begin position="344"/>
        <end position="359"/>
    </location>
</feature>
<feature type="compositionally biased region" description="Basic and acidic residues" evidence="18">
    <location>
        <begin position="50"/>
        <end position="63"/>
    </location>
</feature>
<keyword evidence="2" id="KW-0808">Transferase</keyword>
<dbReference type="InterPro" id="IPR001584">
    <property type="entry name" value="Integrase_cat-core"/>
</dbReference>
<keyword evidence="5" id="KW-0479">Metal-binding</keyword>
<dbReference type="SUPFAM" id="SSF57756">
    <property type="entry name" value="Retrovirus zinc finger-like domains"/>
    <property type="match status" value="1"/>
</dbReference>
<dbReference type="GO" id="GO:0003964">
    <property type="term" value="F:RNA-directed DNA polymerase activity"/>
    <property type="evidence" value="ECO:0007669"/>
    <property type="project" value="UniProtKB-KW"/>
</dbReference>
<dbReference type="Pfam" id="PF00078">
    <property type="entry name" value="RVT_1"/>
    <property type="match status" value="1"/>
</dbReference>
<proteinExistence type="predicted"/>
<evidence type="ECO:0000313" key="23">
    <source>
        <dbReference type="Proteomes" id="UP000321393"/>
    </source>
</evidence>
<dbReference type="GO" id="GO:0008270">
    <property type="term" value="F:zinc ion binding"/>
    <property type="evidence" value="ECO:0007669"/>
    <property type="project" value="UniProtKB-KW"/>
</dbReference>
<keyword evidence="12" id="KW-0239">DNA-directed DNA polymerase</keyword>
<reference evidence="22 23" key="1">
    <citation type="submission" date="2019-08" db="EMBL/GenBank/DDBJ databases">
        <title>Draft genome sequences of two oriental melons (Cucumis melo L. var makuwa).</title>
        <authorList>
            <person name="Kwon S.-Y."/>
        </authorList>
    </citation>
    <scope>NUCLEOTIDE SEQUENCE [LARGE SCALE GENOMIC DNA]</scope>
    <source>
        <strain evidence="23">cv. SW 3</strain>
        <tissue evidence="22">Leaf</tissue>
    </source>
</reference>
<dbReference type="SUPFAM" id="SSF54160">
    <property type="entry name" value="Chromo domain-like"/>
    <property type="match status" value="1"/>
</dbReference>
<dbReference type="Gene3D" id="3.30.420.10">
    <property type="entry name" value="Ribonuclease H-like superfamily/Ribonuclease H"/>
    <property type="match status" value="1"/>
</dbReference>
<dbReference type="PROSITE" id="PS50994">
    <property type="entry name" value="INTEGRASE"/>
    <property type="match status" value="1"/>
</dbReference>
<evidence type="ECO:0000256" key="14">
    <source>
        <dbReference type="ARBA" id="ARBA00023172"/>
    </source>
</evidence>
<keyword evidence="11" id="KW-0695">RNA-directed DNA polymerase</keyword>
<evidence type="ECO:0000256" key="1">
    <source>
        <dbReference type="ARBA" id="ARBA00022670"/>
    </source>
</evidence>
<evidence type="ECO:0000256" key="18">
    <source>
        <dbReference type="SAM" id="MobiDB-lite"/>
    </source>
</evidence>
<evidence type="ECO:0000259" key="19">
    <source>
        <dbReference type="PROSITE" id="PS50158"/>
    </source>
</evidence>
<organism evidence="22 23">
    <name type="scientific">Cucumis melo var. makuwa</name>
    <name type="common">Oriental melon</name>
    <dbReference type="NCBI Taxonomy" id="1194695"/>
    <lineage>
        <taxon>Eukaryota</taxon>
        <taxon>Viridiplantae</taxon>
        <taxon>Streptophyta</taxon>
        <taxon>Embryophyta</taxon>
        <taxon>Tracheophyta</taxon>
        <taxon>Spermatophyta</taxon>
        <taxon>Magnoliopsida</taxon>
        <taxon>eudicotyledons</taxon>
        <taxon>Gunneridae</taxon>
        <taxon>Pentapetalae</taxon>
        <taxon>rosids</taxon>
        <taxon>fabids</taxon>
        <taxon>Cucurbitales</taxon>
        <taxon>Cucurbitaceae</taxon>
        <taxon>Benincaseae</taxon>
        <taxon>Cucumis</taxon>
    </lineage>
</organism>
<dbReference type="PROSITE" id="PS50878">
    <property type="entry name" value="RT_POL"/>
    <property type="match status" value="1"/>
</dbReference>
<dbReference type="InterPro" id="IPR016197">
    <property type="entry name" value="Chromo-like_dom_sf"/>
</dbReference>
<dbReference type="Pfam" id="PF00098">
    <property type="entry name" value="zf-CCHC"/>
    <property type="match status" value="1"/>
</dbReference>
<dbReference type="SMART" id="SM00343">
    <property type="entry name" value="ZnF_C2HC"/>
    <property type="match status" value="1"/>
</dbReference>
<evidence type="ECO:0000313" key="22">
    <source>
        <dbReference type="EMBL" id="KAA0067811.1"/>
    </source>
</evidence>
<dbReference type="InterPro" id="IPR041588">
    <property type="entry name" value="Integrase_H2C2"/>
</dbReference>
<keyword evidence="10" id="KW-0229">DNA integration</keyword>
<evidence type="ECO:0000256" key="12">
    <source>
        <dbReference type="ARBA" id="ARBA00022932"/>
    </source>
</evidence>
<dbReference type="CDD" id="cd00303">
    <property type="entry name" value="retropepsin_like"/>
    <property type="match status" value="1"/>
</dbReference>
<dbReference type="Gene3D" id="3.30.70.270">
    <property type="match status" value="2"/>
</dbReference>
<keyword evidence="3" id="KW-0548">Nucleotidyltransferase</keyword>
<evidence type="ECO:0000256" key="7">
    <source>
        <dbReference type="ARBA" id="ARBA00022759"/>
    </source>
</evidence>
<dbReference type="PANTHER" id="PTHR37984">
    <property type="entry name" value="PROTEIN CBG26694"/>
    <property type="match status" value="1"/>
</dbReference>
<dbReference type="GO" id="GO:0003887">
    <property type="term" value="F:DNA-directed DNA polymerase activity"/>
    <property type="evidence" value="ECO:0007669"/>
    <property type="project" value="UniProtKB-KW"/>
</dbReference>
<keyword evidence="8" id="KW-0378">Hydrolase</keyword>
<evidence type="ECO:0000256" key="4">
    <source>
        <dbReference type="ARBA" id="ARBA00022722"/>
    </source>
</evidence>
<evidence type="ECO:0000256" key="2">
    <source>
        <dbReference type="ARBA" id="ARBA00022679"/>
    </source>
</evidence>
<evidence type="ECO:0000256" key="15">
    <source>
        <dbReference type="ARBA" id="ARBA00023268"/>
    </source>
</evidence>
<evidence type="ECO:0000256" key="3">
    <source>
        <dbReference type="ARBA" id="ARBA00022695"/>
    </source>
</evidence>
<keyword evidence="15" id="KW-0511">Multifunctional enzyme</keyword>
<dbReference type="FunFam" id="3.30.70.270:FF:000020">
    <property type="entry name" value="Transposon Tf2-6 polyprotein-like Protein"/>
    <property type="match status" value="1"/>
</dbReference>
<feature type="compositionally biased region" description="Polar residues" evidence="18">
    <location>
        <begin position="278"/>
        <end position="316"/>
    </location>
</feature>
<dbReference type="FunFam" id="3.10.10.10:FF:000007">
    <property type="entry name" value="Retrovirus-related Pol polyprotein from transposon 17.6-like Protein"/>
    <property type="match status" value="1"/>
</dbReference>
<dbReference type="InterPro" id="IPR001878">
    <property type="entry name" value="Znf_CCHC"/>
</dbReference>
<feature type="compositionally biased region" description="Basic residues" evidence="18">
    <location>
        <begin position="1"/>
        <end position="10"/>
    </location>
</feature>
<evidence type="ECO:0000256" key="13">
    <source>
        <dbReference type="ARBA" id="ARBA00023125"/>
    </source>
</evidence>
<dbReference type="GO" id="GO:0003677">
    <property type="term" value="F:DNA binding"/>
    <property type="evidence" value="ECO:0007669"/>
    <property type="project" value="UniProtKB-KW"/>
</dbReference>
<evidence type="ECO:0000259" key="21">
    <source>
        <dbReference type="PROSITE" id="PS50994"/>
    </source>
</evidence>
<dbReference type="PROSITE" id="PS50158">
    <property type="entry name" value="ZF_CCHC"/>
    <property type="match status" value="1"/>
</dbReference>
<dbReference type="SUPFAM" id="SSF56672">
    <property type="entry name" value="DNA/RNA polymerases"/>
    <property type="match status" value="1"/>
</dbReference>
<keyword evidence="4" id="KW-0540">Nuclease</keyword>
<dbReference type="InterPro" id="IPR041577">
    <property type="entry name" value="RT_RNaseH_2"/>
</dbReference>
<dbReference type="Gene3D" id="3.10.10.10">
    <property type="entry name" value="HIV Type 1 Reverse Transcriptase, subunit A, domain 1"/>
    <property type="match status" value="1"/>
</dbReference>
<dbReference type="Pfam" id="PF08284">
    <property type="entry name" value="RVP_2"/>
    <property type="match status" value="1"/>
</dbReference>
<dbReference type="InterPro" id="IPR050951">
    <property type="entry name" value="Retrovirus_Pol_polyprotein"/>
</dbReference>
<protein>
    <submittedName>
        <fullName evidence="22">Gag-pol protein</fullName>
    </submittedName>
</protein>
<sequence length="1430" mass="162654">MPPRTGRRRRQNQDGMQGPTQGPSVGESSTLGVRGGAGNEQFARTTQEIGRTDRAEPSDPEKAYGIERLKKLGATVFEGSTDPADAENWLNMLEKCFDVMNCPEERKVRLATFLLQKEAEGWWKSILARRSDARALDWQTFRGIFEDKYYPSTYCEAKRDEFLGLKQGSLSVAEYERKYTELSRYADVIIASESDRCRRFERGLRFEIRTPVTAIAKWTNFSQLVETAIRVEQSITEEKSAVELSRGTSTASGFRGREQRRFTPGINISSRQDFKNRSGGQASRNVSYGSVFQRQSQRIPSQPIRSTVRSQPGQESIASTVRRIPCTSCGRNHRGQCLVGAGVCYQCGQPGHFKKDCPQLKMTVQRDQGVGSQTIEQSRVSVVPTEGTSGARQKGVVGRPRQQGKVYAMTQQEVEDAPDVITGTILICNVPADVLFDPGATHSFVSSIFLTKLNRMLEPLSEGLAIYTPVGDVLLVNEVLRNREVLVEGISLLVDLLPLELQRLDVILGMDFLFAHYASMDCHRKEVVFRKPGFAEVVFRGMRKAVSRSLISVLKAEKLLRKGCTAFLAHIVVVQREKLKPEDVPVVKEFLDVFPDDLSGLPPDREIEFTIELLPGTAPISQASPSVSPWGAPVLFVKKKDGTLRLCIDYRQLNKLTIRNKYPLPRIDDLFDQLRGATLFSKIDLRLGYHQLKVRESDIAKTAFRTRYGHYEFRVMPFGLTNAPAVFMDLMNRIFHRYLDQFVIVFIDDILVYSVDRESHEEHLRIVLQTLREKQLYAKFSKCEFWLEQVVFLGHVVSAKGVSVDPQKVEAVVNWERPISATGVRSFMGLAGYYRRFIEDFSRLALPLTALTRKNVKFEWSDKCEQSFQELKKRLVTAPILVLPVTGKDYVIYCDASRLGLGCVLMQDGNVIAYASRQLKEHECKANVVADALSRKSRLPKSALCGIRVALLNELRGSKAVVTTEDSGSLSAQFQVRSSLVTEIVRRQSEDSNLQKKFEKSKKGLEVEFELRTDGAIVKQGRLCVPNISELKNAILEEAHSSAYAMHPGSTKMYRTLKKTYWWSGMKQEIAEYVDRCLICQQVKPVRQRPGGFLNPLPVPEWKWEHITMDFLFGLPRTSSGHDDQLARLYVDKIVSQYGVPVSIVSDRDPRFTSKFWPSLQKAMGTGLKFSTSFHPQTDGQSERTIQTLEDMLRACVLQLKGSWDTHLPLMEFAYNNNYQSSIGMAPYEALYGRPCRTPVCWNEVGERKLVGPELVQITTNNIKLIRENLRKAQDRQKSYADKRRRNLEFQVGDQVFLKLSPWRGVIRFGRKGKLSPRYIGPYQITERVGPAAYRLELPIELARIHDVFHVSMLRKYIPDPSHVLQDQPVELKEDLSYVEEPVQILDRKEQVLRNKTIPLIKVLWRHHGAEEATWEPEYQMKKSYPILFS</sequence>
<evidence type="ECO:0000256" key="11">
    <source>
        <dbReference type="ARBA" id="ARBA00022918"/>
    </source>
</evidence>
<name>A0A5A7VQD2_CUCMM</name>
<feature type="coiled-coil region" evidence="17">
    <location>
        <begin position="1256"/>
        <end position="1283"/>
    </location>
</feature>
<dbReference type="Pfam" id="PF03732">
    <property type="entry name" value="Retrotrans_gag"/>
    <property type="match status" value="1"/>
</dbReference>
<dbReference type="Proteomes" id="UP000321393">
    <property type="component" value="Unassembled WGS sequence"/>
</dbReference>
<dbReference type="GO" id="GO:0015074">
    <property type="term" value="P:DNA integration"/>
    <property type="evidence" value="ECO:0007669"/>
    <property type="project" value="UniProtKB-KW"/>
</dbReference>
<dbReference type="InterPro" id="IPR043128">
    <property type="entry name" value="Rev_trsase/Diguanyl_cyclase"/>
</dbReference>
<dbReference type="OrthoDB" id="2013610at2759"/>
<evidence type="ECO:0000256" key="5">
    <source>
        <dbReference type="ARBA" id="ARBA00022723"/>
    </source>
</evidence>
<keyword evidence="14" id="KW-0233">DNA recombination</keyword>
<dbReference type="CDD" id="cd01647">
    <property type="entry name" value="RT_LTR"/>
    <property type="match status" value="1"/>
</dbReference>
<dbReference type="InterPro" id="IPR056924">
    <property type="entry name" value="SH3_Tf2-1"/>
</dbReference>
<accession>A0A5A7VQD2</accession>
<feature type="compositionally biased region" description="Polar residues" evidence="18">
    <location>
        <begin position="370"/>
        <end position="391"/>
    </location>
</feature>
<comment type="caution">
    <text evidence="22">The sequence shown here is derived from an EMBL/GenBank/DDBJ whole genome shotgun (WGS) entry which is preliminary data.</text>
</comment>
<dbReference type="EMBL" id="SSTE01000188">
    <property type="protein sequence ID" value="KAA0067811.1"/>
    <property type="molecule type" value="Genomic_DNA"/>
</dbReference>
<dbReference type="Pfam" id="PF17919">
    <property type="entry name" value="RT_RNaseH_2"/>
    <property type="match status" value="1"/>
</dbReference>
<evidence type="ECO:0000256" key="9">
    <source>
        <dbReference type="ARBA" id="ARBA00022842"/>
    </source>
</evidence>
<dbReference type="GO" id="GO:0006508">
    <property type="term" value="P:proteolysis"/>
    <property type="evidence" value="ECO:0007669"/>
    <property type="project" value="UniProtKB-KW"/>
</dbReference>
<keyword evidence="7" id="KW-0255">Endonuclease</keyword>
<evidence type="ECO:0000256" key="17">
    <source>
        <dbReference type="SAM" id="Coils"/>
    </source>
</evidence>
<feature type="domain" description="Integrase catalytic" evidence="21">
    <location>
        <begin position="1125"/>
        <end position="1235"/>
    </location>
</feature>
<dbReference type="SUPFAM" id="SSF53098">
    <property type="entry name" value="Ribonuclease H-like"/>
    <property type="match status" value="1"/>
</dbReference>
<dbReference type="InterPro" id="IPR021109">
    <property type="entry name" value="Peptidase_aspartic_dom_sf"/>
</dbReference>
<feature type="region of interest" description="Disordered" evidence="18">
    <location>
        <begin position="1"/>
        <end position="63"/>
    </location>
</feature>
<dbReference type="InterPro" id="IPR000477">
    <property type="entry name" value="RT_dom"/>
</dbReference>
<evidence type="ECO:0000256" key="10">
    <source>
        <dbReference type="ARBA" id="ARBA00022908"/>
    </source>
</evidence>
<feature type="region of interest" description="Disordered" evidence="18">
    <location>
        <begin position="269"/>
        <end position="316"/>
    </location>
</feature>
<evidence type="ECO:0000259" key="20">
    <source>
        <dbReference type="PROSITE" id="PS50878"/>
    </source>
</evidence>
<dbReference type="Gene3D" id="4.10.60.10">
    <property type="entry name" value="Zinc finger, CCHC-type"/>
    <property type="match status" value="1"/>
</dbReference>
<dbReference type="Gene3D" id="1.10.340.70">
    <property type="match status" value="1"/>
</dbReference>
<evidence type="ECO:0000256" key="16">
    <source>
        <dbReference type="PROSITE-ProRule" id="PRU00047"/>
    </source>
</evidence>
<keyword evidence="1" id="KW-0645">Protease</keyword>
<feature type="domain" description="Reverse transcriptase" evidence="20">
    <location>
        <begin position="618"/>
        <end position="797"/>
    </location>
</feature>
<keyword evidence="13" id="KW-0238">DNA-binding</keyword>
<keyword evidence="16" id="KW-0862">Zinc</keyword>
<dbReference type="Pfam" id="PF17921">
    <property type="entry name" value="Integrase_H2C2"/>
    <property type="match status" value="1"/>
</dbReference>
<dbReference type="InterPro" id="IPR043502">
    <property type="entry name" value="DNA/RNA_pol_sf"/>
</dbReference>
<dbReference type="GO" id="GO:0006310">
    <property type="term" value="P:DNA recombination"/>
    <property type="evidence" value="ECO:0007669"/>
    <property type="project" value="UniProtKB-KW"/>
</dbReference>
<dbReference type="Gene3D" id="2.40.70.10">
    <property type="entry name" value="Acid Proteases"/>
    <property type="match status" value="1"/>
</dbReference>
<dbReference type="InterPro" id="IPR012337">
    <property type="entry name" value="RNaseH-like_sf"/>
</dbReference>
<feature type="region of interest" description="Disordered" evidence="18">
    <location>
        <begin position="368"/>
        <end position="397"/>
    </location>
</feature>
<dbReference type="SUPFAM" id="SSF50630">
    <property type="entry name" value="Acid proteases"/>
    <property type="match status" value="1"/>
</dbReference>